<protein>
    <submittedName>
        <fullName evidence="6">D-3-phosphoglycerate dehydrogenase</fullName>
    </submittedName>
</protein>
<dbReference type="Gene3D" id="3.40.50.720">
    <property type="entry name" value="NAD(P)-binding Rossmann-like Domain"/>
    <property type="match status" value="2"/>
</dbReference>
<dbReference type="PANTHER" id="PTHR10996:SF283">
    <property type="entry name" value="GLYOXYLATE_HYDROXYPYRUVATE REDUCTASE B"/>
    <property type="match status" value="1"/>
</dbReference>
<evidence type="ECO:0000256" key="3">
    <source>
        <dbReference type="RuleBase" id="RU003719"/>
    </source>
</evidence>
<dbReference type="EMBL" id="CP016770">
    <property type="protein sequence ID" value="ASY11446.1"/>
    <property type="molecule type" value="Genomic_DNA"/>
</dbReference>
<dbReference type="RefSeq" id="WP_190286204.1">
    <property type="nucleotide sequence ID" value="NZ_CP016770.1"/>
</dbReference>
<sequence length="312" mass="33848">MFKILVTAPPVVSQADRYREQFIRNNMEPVFLASEQQVSKEILLAMVGDFDGWMLGDDICDQEILSAGKLGKLRGALRWGAGFDNVDAKAASELGIPIENTPGTFANEVADMALGYLIALARDIPQVSQGVFDGQWLKPVGSSLAGKKVGIVGLGVIGQAIVRRLHVLEMSLVGYDPVSDFDHDGTVDLMIWPEGLSGLDYLILACPLTRDNFKMINGEVLSLMKTGCKIINVARGGLVDEKALIHALREKKVAAVALDVFEQEPLRNSELLEFKQNLYGSHNASNTVEAVDRTTAIAIEKLSKLLGGLNGR</sequence>
<keyword evidence="7" id="KW-1185">Reference proteome</keyword>
<dbReference type="PANTHER" id="PTHR10996">
    <property type="entry name" value="2-HYDROXYACID DEHYDROGENASE-RELATED"/>
    <property type="match status" value="1"/>
</dbReference>
<organism evidence="6 7">
    <name type="scientific">Candidatus Planktophila dulcis</name>
    <dbReference type="NCBI Taxonomy" id="1884914"/>
    <lineage>
        <taxon>Bacteria</taxon>
        <taxon>Bacillati</taxon>
        <taxon>Actinomycetota</taxon>
        <taxon>Actinomycetes</taxon>
        <taxon>Candidatus Nanopelagicales</taxon>
        <taxon>Candidatus Nanopelagicaceae</taxon>
        <taxon>Candidatus Planktophila</taxon>
    </lineage>
</organism>
<dbReference type="GeneID" id="300656564"/>
<evidence type="ECO:0000256" key="2">
    <source>
        <dbReference type="ARBA" id="ARBA00023002"/>
    </source>
</evidence>
<dbReference type="Proteomes" id="UP000217216">
    <property type="component" value="Chromosome"/>
</dbReference>
<dbReference type="Pfam" id="PF02826">
    <property type="entry name" value="2-Hacid_dh_C"/>
    <property type="match status" value="1"/>
</dbReference>
<dbReference type="GO" id="GO:0051287">
    <property type="term" value="F:NAD binding"/>
    <property type="evidence" value="ECO:0007669"/>
    <property type="project" value="InterPro"/>
</dbReference>
<keyword evidence="2 3" id="KW-0560">Oxidoreductase</keyword>
<dbReference type="GO" id="GO:0005829">
    <property type="term" value="C:cytosol"/>
    <property type="evidence" value="ECO:0007669"/>
    <property type="project" value="TreeGrafter"/>
</dbReference>
<gene>
    <name evidence="6" type="ORF">A1s21155_00200</name>
</gene>
<accession>A0AAC9YS36</accession>
<dbReference type="InterPro" id="IPR036291">
    <property type="entry name" value="NAD(P)-bd_dom_sf"/>
</dbReference>
<evidence type="ECO:0000259" key="5">
    <source>
        <dbReference type="Pfam" id="PF02826"/>
    </source>
</evidence>
<dbReference type="InterPro" id="IPR050223">
    <property type="entry name" value="D-isomer_2-hydroxyacid_DH"/>
</dbReference>
<name>A0AAC9YS36_9ACTN</name>
<feature type="domain" description="D-isomer specific 2-hydroxyacid dehydrogenase NAD-binding" evidence="5">
    <location>
        <begin position="115"/>
        <end position="284"/>
    </location>
</feature>
<proteinExistence type="inferred from homology"/>
<dbReference type="InterPro" id="IPR006139">
    <property type="entry name" value="D-isomer_2_OHA_DH_cat_dom"/>
</dbReference>
<dbReference type="AlphaFoldDB" id="A0AAC9YS36"/>
<dbReference type="SUPFAM" id="SSF52283">
    <property type="entry name" value="Formate/glycerate dehydrogenase catalytic domain-like"/>
    <property type="match status" value="1"/>
</dbReference>
<dbReference type="Pfam" id="PF00389">
    <property type="entry name" value="2-Hacid_dh"/>
    <property type="match status" value="1"/>
</dbReference>
<feature type="domain" description="D-isomer specific 2-hydroxyacid dehydrogenase catalytic" evidence="4">
    <location>
        <begin position="17"/>
        <end position="308"/>
    </location>
</feature>
<dbReference type="GO" id="GO:0030267">
    <property type="term" value="F:glyoxylate reductase (NADPH) activity"/>
    <property type="evidence" value="ECO:0007669"/>
    <property type="project" value="TreeGrafter"/>
</dbReference>
<evidence type="ECO:0000313" key="6">
    <source>
        <dbReference type="EMBL" id="ASY11446.1"/>
    </source>
</evidence>
<evidence type="ECO:0000259" key="4">
    <source>
        <dbReference type="Pfam" id="PF00389"/>
    </source>
</evidence>
<evidence type="ECO:0000313" key="7">
    <source>
        <dbReference type="Proteomes" id="UP000217216"/>
    </source>
</evidence>
<dbReference type="GO" id="GO:0016618">
    <property type="term" value="F:hydroxypyruvate reductase [NAD(P)H] activity"/>
    <property type="evidence" value="ECO:0007669"/>
    <property type="project" value="TreeGrafter"/>
</dbReference>
<dbReference type="KEGG" id="plak:A1s21155_00200"/>
<dbReference type="SUPFAM" id="SSF51735">
    <property type="entry name" value="NAD(P)-binding Rossmann-fold domains"/>
    <property type="match status" value="1"/>
</dbReference>
<dbReference type="InterPro" id="IPR006140">
    <property type="entry name" value="D-isomer_DH_NAD-bd"/>
</dbReference>
<reference evidence="6 7" key="1">
    <citation type="submission" date="2016-07" db="EMBL/GenBank/DDBJ databases">
        <title>High microdiversification within the ubiquitous acI lineage of Actinobacteria.</title>
        <authorList>
            <person name="Neuenschwander S.M."/>
            <person name="Salcher M."/>
            <person name="Ghai R."/>
            <person name="Pernthaler J."/>
        </authorList>
    </citation>
    <scope>NUCLEOTIDE SEQUENCE [LARGE SCALE GENOMIC DNA]</scope>
    <source>
        <strain evidence="6">MMS-21-155</strain>
    </source>
</reference>
<evidence type="ECO:0000256" key="1">
    <source>
        <dbReference type="ARBA" id="ARBA00005854"/>
    </source>
</evidence>
<comment type="similarity">
    <text evidence="1 3">Belongs to the D-isomer specific 2-hydroxyacid dehydrogenase family.</text>
</comment>